<feature type="region of interest" description="Disordered" evidence="1">
    <location>
        <begin position="29"/>
        <end position="50"/>
    </location>
</feature>
<name>A0AAW2L5D5_SESRA</name>
<organism evidence="2">
    <name type="scientific">Sesamum radiatum</name>
    <name type="common">Black benniseed</name>
    <dbReference type="NCBI Taxonomy" id="300843"/>
    <lineage>
        <taxon>Eukaryota</taxon>
        <taxon>Viridiplantae</taxon>
        <taxon>Streptophyta</taxon>
        <taxon>Embryophyta</taxon>
        <taxon>Tracheophyta</taxon>
        <taxon>Spermatophyta</taxon>
        <taxon>Magnoliopsida</taxon>
        <taxon>eudicotyledons</taxon>
        <taxon>Gunneridae</taxon>
        <taxon>Pentapetalae</taxon>
        <taxon>asterids</taxon>
        <taxon>lamiids</taxon>
        <taxon>Lamiales</taxon>
        <taxon>Pedaliaceae</taxon>
        <taxon>Sesamum</taxon>
    </lineage>
</organism>
<protein>
    <submittedName>
        <fullName evidence="2">Uncharacterized protein</fullName>
    </submittedName>
</protein>
<sequence length="50" mass="5125">MVGTACYTPSACIIVSANKRWDTRGALGAPVASLGEGKGNGNMVQQSRVT</sequence>
<evidence type="ECO:0000313" key="2">
    <source>
        <dbReference type="EMBL" id="KAL0313495.1"/>
    </source>
</evidence>
<proteinExistence type="predicted"/>
<reference evidence="2" key="1">
    <citation type="submission" date="2020-06" db="EMBL/GenBank/DDBJ databases">
        <authorList>
            <person name="Li T."/>
            <person name="Hu X."/>
            <person name="Zhang T."/>
            <person name="Song X."/>
            <person name="Zhang H."/>
            <person name="Dai N."/>
            <person name="Sheng W."/>
            <person name="Hou X."/>
            <person name="Wei L."/>
        </authorList>
    </citation>
    <scope>NUCLEOTIDE SEQUENCE</scope>
    <source>
        <strain evidence="2">G02</strain>
        <tissue evidence="2">Leaf</tissue>
    </source>
</reference>
<dbReference type="EMBL" id="JACGWJ010000026">
    <property type="protein sequence ID" value="KAL0313495.1"/>
    <property type="molecule type" value="Genomic_DNA"/>
</dbReference>
<gene>
    <name evidence="2" type="ORF">Sradi_5748800</name>
</gene>
<dbReference type="AlphaFoldDB" id="A0AAW2L5D5"/>
<comment type="caution">
    <text evidence="2">The sequence shown here is derived from an EMBL/GenBank/DDBJ whole genome shotgun (WGS) entry which is preliminary data.</text>
</comment>
<evidence type="ECO:0000256" key="1">
    <source>
        <dbReference type="SAM" id="MobiDB-lite"/>
    </source>
</evidence>
<accession>A0AAW2L5D5</accession>
<reference evidence="2" key="2">
    <citation type="journal article" date="2024" name="Plant">
        <title>Genomic evolution and insights into agronomic trait innovations of Sesamum species.</title>
        <authorList>
            <person name="Miao H."/>
            <person name="Wang L."/>
            <person name="Qu L."/>
            <person name="Liu H."/>
            <person name="Sun Y."/>
            <person name="Le M."/>
            <person name="Wang Q."/>
            <person name="Wei S."/>
            <person name="Zheng Y."/>
            <person name="Lin W."/>
            <person name="Duan Y."/>
            <person name="Cao H."/>
            <person name="Xiong S."/>
            <person name="Wang X."/>
            <person name="Wei L."/>
            <person name="Li C."/>
            <person name="Ma Q."/>
            <person name="Ju M."/>
            <person name="Zhao R."/>
            <person name="Li G."/>
            <person name="Mu C."/>
            <person name="Tian Q."/>
            <person name="Mei H."/>
            <person name="Zhang T."/>
            <person name="Gao T."/>
            <person name="Zhang H."/>
        </authorList>
    </citation>
    <scope>NUCLEOTIDE SEQUENCE</scope>
    <source>
        <strain evidence="2">G02</strain>
    </source>
</reference>